<reference evidence="15" key="2">
    <citation type="submission" date="2025-08" db="UniProtKB">
        <authorList>
            <consortium name="Ensembl"/>
        </authorList>
    </citation>
    <scope>IDENTIFICATION</scope>
</reference>
<organism evidence="15 16">
    <name type="scientific">Erpetoichthys calabaricus</name>
    <name type="common">Rope fish</name>
    <name type="synonym">Calamoichthys calabaricus</name>
    <dbReference type="NCBI Taxonomy" id="27687"/>
    <lineage>
        <taxon>Eukaryota</taxon>
        <taxon>Metazoa</taxon>
        <taxon>Chordata</taxon>
        <taxon>Craniata</taxon>
        <taxon>Vertebrata</taxon>
        <taxon>Euteleostomi</taxon>
        <taxon>Actinopterygii</taxon>
        <taxon>Polypteriformes</taxon>
        <taxon>Polypteridae</taxon>
        <taxon>Erpetoichthys</taxon>
    </lineage>
</organism>
<dbReference type="SMART" id="SM00177">
    <property type="entry name" value="ARF"/>
    <property type="match status" value="1"/>
</dbReference>
<dbReference type="NCBIfam" id="TIGR00231">
    <property type="entry name" value="small_GTP"/>
    <property type="match status" value="1"/>
</dbReference>
<dbReference type="CDD" id="cd04112">
    <property type="entry name" value="Rab26"/>
    <property type="match status" value="1"/>
</dbReference>
<evidence type="ECO:0000256" key="1">
    <source>
        <dbReference type="ARBA" id="ARBA00001946"/>
    </source>
</evidence>
<comment type="catalytic activity">
    <reaction evidence="13">
        <text>GTP + H2O = GDP + phosphate + H(+)</text>
        <dbReference type="Rhea" id="RHEA:19669"/>
        <dbReference type="ChEBI" id="CHEBI:15377"/>
        <dbReference type="ChEBI" id="CHEBI:15378"/>
        <dbReference type="ChEBI" id="CHEBI:37565"/>
        <dbReference type="ChEBI" id="CHEBI:43474"/>
        <dbReference type="ChEBI" id="CHEBI:58189"/>
        <dbReference type="EC" id="3.6.5.2"/>
    </reaction>
    <physiologicalReaction direction="left-to-right" evidence="13">
        <dbReference type="Rhea" id="RHEA:19670"/>
    </physiologicalReaction>
</comment>
<feature type="region of interest" description="Disordered" evidence="14">
    <location>
        <begin position="284"/>
        <end position="303"/>
    </location>
</feature>
<evidence type="ECO:0000256" key="5">
    <source>
        <dbReference type="ARBA" id="ARBA00022723"/>
    </source>
</evidence>
<keyword evidence="9" id="KW-0653">Protein transport</keyword>
<accession>A0A8C4TIB4</accession>
<comment type="similarity">
    <text evidence="2">Belongs to the small GTPase superfamily. Rab family.</text>
</comment>
<dbReference type="SMART" id="SM00176">
    <property type="entry name" value="RAN"/>
    <property type="match status" value="1"/>
</dbReference>
<dbReference type="PANTHER" id="PTHR47978">
    <property type="match status" value="1"/>
</dbReference>
<dbReference type="PROSITE" id="PS51421">
    <property type="entry name" value="RAS"/>
    <property type="match status" value="1"/>
</dbReference>
<dbReference type="SMART" id="SM00173">
    <property type="entry name" value="RAS"/>
    <property type="match status" value="1"/>
</dbReference>
<keyword evidence="11" id="KW-0449">Lipoprotein</keyword>
<dbReference type="Pfam" id="PF00071">
    <property type="entry name" value="Ras"/>
    <property type="match status" value="1"/>
</dbReference>
<evidence type="ECO:0000256" key="13">
    <source>
        <dbReference type="ARBA" id="ARBA00047660"/>
    </source>
</evidence>
<dbReference type="SMART" id="SM00175">
    <property type="entry name" value="RAB"/>
    <property type="match status" value="1"/>
</dbReference>
<dbReference type="InterPro" id="IPR001806">
    <property type="entry name" value="Small_GTPase"/>
</dbReference>
<proteinExistence type="inferred from homology"/>
<dbReference type="Ensembl" id="ENSECRT00000033559.1">
    <property type="protein sequence ID" value="ENSECRP00000032836.1"/>
    <property type="gene ID" value="ENSECRG00000022238.1"/>
</dbReference>
<gene>
    <name evidence="15" type="primary">LOC114664591</name>
</gene>
<keyword evidence="10" id="KW-0342">GTP-binding</keyword>
<dbReference type="GeneTree" id="ENSGT00940000158883"/>
<dbReference type="SUPFAM" id="SSF52540">
    <property type="entry name" value="P-loop containing nucleoside triphosphate hydrolases"/>
    <property type="match status" value="1"/>
</dbReference>
<evidence type="ECO:0000256" key="7">
    <source>
        <dbReference type="ARBA" id="ARBA00022801"/>
    </source>
</evidence>
<dbReference type="PRINTS" id="PR00449">
    <property type="entry name" value="RASTRNSFRMNG"/>
</dbReference>
<keyword evidence="4" id="KW-0813">Transport</keyword>
<dbReference type="Proteomes" id="UP000694620">
    <property type="component" value="Chromosome 14"/>
</dbReference>
<dbReference type="InterPro" id="IPR027417">
    <property type="entry name" value="P-loop_NTPase"/>
</dbReference>
<evidence type="ECO:0000256" key="11">
    <source>
        <dbReference type="ARBA" id="ARBA00023288"/>
    </source>
</evidence>
<evidence type="ECO:0000256" key="8">
    <source>
        <dbReference type="ARBA" id="ARBA00022842"/>
    </source>
</evidence>
<reference evidence="15" key="3">
    <citation type="submission" date="2025-09" db="UniProtKB">
        <authorList>
            <consortium name="Ensembl"/>
        </authorList>
    </citation>
    <scope>IDENTIFICATION</scope>
</reference>
<evidence type="ECO:0000256" key="2">
    <source>
        <dbReference type="ARBA" id="ARBA00006270"/>
    </source>
</evidence>
<reference evidence="15" key="1">
    <citation type="submission" date="2021-06" db="EMBL/GenBank/DDBJ databases">
        <authorList>
            <consortium name="Wellcome Sanger Institute Data Sharing"/>
        </authorList>
    </citation>
    <scope>NUCLEOTIDE SEQUENCE [LARGE SCALE GENOMIC DNA]</scope>
</reference>
<dbReference type="AlphaFoldDB" id="A0A8C4TIB4"/>
<sequence>STQHWCARAWQTLGLLRVQSGVASEPYWHIFGDVGSTRTCVQDAQLLRRKRCHPRAVKSPCPPRCISHNRSHGERGAFGTFHFVHARARRLTAPVLSGGSVPAERPHTPCCLRAPAPIRAPAFLRLSPLARSPHFRQSSGSAPVARTEDARRARDWDTRWPPRWTSASASCRRFGFLRLRRLRLLLLLLLPLPLPPGGGFLLQRVARFASSPGAGHISGAPLPSSQSVPRTGRLKISVTGGCPGGVRREEDLASRLTPSPRSAPTPRPPKLSLFLPVTELDGMSAKKRQRQDSSSPGDSLSRSGSTNDFYDLTFKVMLLGDSGVGKTCFLVQFKDGAFLAGNFIATVGIDFRNKVVTVDSVKVKLQIWDTAGQERFRSVTHAYYRDAQALLLLYDITSKTSFDNIRAWLTEVHEYALQDVVIMLLGNKSDMSSERVIKQEEGERLAKEYGVPFMETSAKTGVNVELAFLAIAKELKQRAVQQPNEPKFQIHDFIESQKKKSSCCGFM</sequence>
<dbReference type="GO" id="GO:0005525">
    <property type="term" value="F:GTP binding"/>
    <property type="evidence" value="ECO:0007669"/>
    <property type="project" value="UniProtKB-KW"/>
</dbReference>
<evidence type="ECO:0000256" key="9">
    <source>
        <dbReference type="ARBA" id="ARBA00022927"/>
    </source>
</evidence>
<evidence type="ECO:0000313" key="16">
    <source>
        <dbReference type="Proteomes" id="UP000694620"/>
    </source>
</evidence>
<dbReference type="Gene3D" id="3.40.50.300">
    <property type="entry name" value="P-loop containing nucleotide triphosphate hydrolases"/>
    <property type="match status" value="1"/>
</dbReference>
<feature type="region of interest" description="Disordered" evidence="14">
    <location>
        <begin position="213"/>
        <end position="273"/>
    </location>
</feature>
<dbReference type="PROSITE" id="PS51419">
    <property type="entry name" value="RAB"/>
    <property type="match status" value="1"/>
</dbReference>
<feature type="compositionally biased region" description="Low complexity" evidence="14">
    <location>
        <begin position="292"/>
        <end position="303"/>
    </location>
</feature>
<evidence type="ECO:0000256" key="10">
    <source>
        <dbReference type="ARBA" id="ARBA00023134"/>
    </source>
</evidence>
<keyword evidence="8" id="KW-0460">Magnesium</keyword>
<evidence type="ECO:0000256" key="14">
    <source>
        <dbReference type="SAM" id="MobiDB-lite"/>
    </source>
</evidence>
<protein>
    <recommendedName>
        <fullName evidence="3">small monomeric GTPase</fullName>
        <ecNumber evidence="3">3.6.5.2</ecNumber>
    </recommendedName>
</protein>
<keyword evidence="6" id="KW-0547">Nucleotide-binding</keyword>
<evidence type="ECO:0000256" key="12">
    <source>
        <dbReference type="ARBA" id="ARBA00023289"/>
    </source>
</evidence>
<dbReference type="GO" id="GO:0015031">
    <property type="term" value="P:protein transport"/>
    <property type="evidence" value="ECO:0007669"/>
    <property type="project" value="UniProtKB-KW"/>
</dbReference>
<evidence type="ECO:0000256" key="4">
    <source>
        <dbReference type="ARBA" id="ARBA00022448"/>
    </source>
</evidence>
<dbReference type="SMART" id="SM00174">
    <property type="entry name" value="RHO"/>
    <property type="match status" value="1"/>
</dbReference>
<dbReference type="GO" id="GO:0003925">
    <property type="term" value="F:G protein activity"/>
    <property type="evidence" value="ECO:0007669"/>
    <property type="project" value="UniProtKB-EC"/>
</dbReference>
<evidence type="ECO:0000256" key="6">
    <source>
        <dbReference type="ARBA" id="ARBA00022741"/>
    </source>
</evidence>
<evidence type="ECO:0000256" key="3">
    <source>
        <dbReference type="ARBA" id="ARBA00011984"/>
    </source>
</evidence>
<keyword evidence="16" id="KW-1185">Reference proteome</keyword>
<keyword evidence="5" id="KW-0479">Metal-binding</keyword>
<comment type="cofactor">
    <cofactor evidence="1">
        <name>Mg(2+)</name>
        <dbReference type="ChEBI" id="CHEBI:18420"/>
    </cofactor>
</comment>
<dbReference type="InterPro" id="IPR005225">
    <property type="entry name" value="Small_GTP-bd"/>
</dbReference>
<dbReference type="FunFam" id="3.40.50.300:FF:000459">
    <property type="entry name" value="ras-related protein Rab-37 isoform X1"/>
    <property type="match status" value="1"/>
</dbReference>
<name>A0A8C4TIB4_ERPCA</name>
<dbReference type="PROSITE" id="PS51420">
    <property type="entry name" value="RHO"/>
    <property type="match status" value="1"/>
</dbReference>
<dbReference type="EC" id="3.6.5.2" evidence="3"/>
<keyword evidence="12" id="KW-0636">Prenylation</keyword>
<dbReference type="GO" id="GO:0046872">
    <property type="term" value="F:metal ion binding"/>
    <property type="evidence" value="ECO:0007669"/>
    <property type="project" value="UniProtKB-KW"/>
</dbReference>
<evidence type="ECO:0000313" key="15">
    <source>
        <dbReference type="Ensembl" id="ENSECRP00000032836.1"/>
    </source>
</evidence>
<keyword evidence="7" id="KW-0378">Hydrolase</keyword>